<keyword evidence="2" id="KW-1185">Reference proteome</keyword>
<name>A0ABV0RB71_9TELE</name>
<organism evidence="1 2">
    <name type="scientific">Xenoophorus captivus</name>
    <dbReference type="NCBI Taxonomy" id="1517983"/>
    <lineage>
        <taxon>Eukaryota</taxon>
        <taxon>Metazoa</taxon>
        <taxon>Chordata</taxon>
        <taxon>Craniata</taxon>
        <taxon>Vertebrata</taxon>
        <taxon>Euteleostomi</taxon>
        <taxon>Actinopterygii</taxon>
        <taxon>Neopterygii</taxon>
        <taxon>Teleostei</taxon>
        <taxon>Neoteleostei</taxon>
        <taxon>Acanthomorphata</taxon>
        <taxon>Ovalentaria</taxon>
        <taxon>Atherinomorphae</taxon>
        <taxon>Cyprinodontiformes</taxon>
        <taxon>Goodeidae</taxon>
        <taxon>Xenoophorus</taxon>
    </lineage>
</organism>
<evidence type="ECO:0000313" key="2">
    <source>
        <dbReference type="Proteomes" id="UP001434883"/>
    </source>
</evidence>
<evidence type="ECO:0000313" key="1">
    <source>
        <dbReference type="EMBL" id="MEQ2204936.1"/>
    </source>
</evidence>
<sequence>MGLLMLVKDVKSNSGVYTNSSTDSSCSQGLMELSKLFNGHRFTILSRPWLSPIALNLFLTTFPSNQLSINMLGYSSFSNDILLLNLYVLVVRCSLLDNLQGLDNETKTPVILVWEVSRLNWTSLVASLH</sequence>
<gene>
    <name evidence="1" type="ORF">XENOCAPTIV_021354</name>
</gene>
<comment type="caution">
    <text evidence="1">The sequence shown here is derived from an EMBL/GenBank/DDBJ whole genome shotgun (WGS) entry which is preliminary data.</text>
</comment>
<protein>
    <submittedName>
        <fullName evidence="1">Uncharacterized protein</fullName>
    </submittedName>
</protein>
<dbReference type="EMBL" id="JAHRIN010038274">
    <property type="protein sequence ID" value="MEQ2204936.1"/>
    <property type="molecule type" value="Genomic_DNA"/>
</dbReference>
<accession>A0ABV0RB71</accession>
<proteinExistence type="predicted"/>
<dbReference type="Proteomes" id="UP001434883">
    <property type="component" value="Unassembled WGS sequence"/>
</dbReference>
<reference evidence="1 2" key="1">
    <citation type="submission" date="2021-06" db="EMBL/GenBank/DDBJ databases">
        <authorList>
            <person name="Palmer J.M."/>
        </authorList>
    </citation>
    <scope>NUCLEOTIDE SEQUENCE [LARGE SCALE GENOMIC DNA]</scope>
    <source>
        <strain evidence="1 2">XC_2019</strain>
        <tissue evidence="1">Muscle</tissue>
    </source>
</reference>